<gene>
    <name evidence="1" type="ORF">HB897_02705</name>
</gene>
<evidence type="ECO:0000313" key="2">
    <source>
        <dbReference type="Proteomes" id="UP000523362"/>
    </source>
</evidence>
<organism evidence="1 2">
    <name type="scientific">Listeria seeligeri</name>
    <dbReference type="NCBI Taxonomy" id="1640"/>
    <lineage>
        <taxon>Bacteria</taxon>
        <taxon>Bacillati</taxon>
        <taxon>Bacillota</taxon>
        <taxon>Bacilli</taxon>
        <taxon>Bacillales</taxon>
        <taxon>Listeriaceae</taxon>
        <taxon>Listeria</taxon>
    </lineage>
</organism>
<evidence type="ECO:0000313" key="1">
    <source>
        <dbReference type="EMBL" id="MBC1485141.1"/>
    </source>
</evidence>
<proteinExistence type="predicted"/>
<comment type="caution">
    <text evidence="1">The sequence shown here is derived from an EMBL/GenBank/DDBJ whole genome shotgun (WGS) entry which is preliminary data.</text>
</comment>
<accession>A0A7X0X0Y2</accession>
<dbReference type="AlphaFoldDB" id="A0A7X0X0Y2"/>
<dbReference type="PIRSF" id="PIRSF034981">
    <property type="entry name" value="Eut_put"/>
    <property type="match status" value="1"/>
</dbReference>
<reference evidence="1 2" key="1">
    <citation type="submission" date="2020-03" db="EMBL/GenBank/DDBJ databases">
        <title>Soil Listeria distribution.</title>
        <authorList>
            <person name="Liao J."/>
            <person name="Wiedmann M."/>
        </authorList>
    </citation>
    <scope>NUCLEOTIDE SEQUENCE [LARGE SCALE GENOMIC DNA]</scope>
    <source>
        <strain evidence="1 2">FSL L7-1560</strain>
    </source>
</reference>
<name>A0A7X0X0Y2_LISSE</name>
<sequence>MNMDTEALIKAVTEEVMKRLQLLPTKKMIIMGEDVDHTLRQCYKADYQVSLYDRSERSCDFLLLETIEIAEMARISLLAPMNKKEQFITDQLLQGVPVAILKDGVKAHEYRRTTKYGIRQLLQEYEDKLTRFGVEFITNSASVAKTTKVITEQDVEKLTKNKTAFILPKGSFLTPLAKDYLLENRISIKES</sequence>
<dbReference type="NCBIfam" id="TIGR02536">
    <property type="entry name" value="eut_hyp"/>
    <property type="match status" value="1"/>
</dbReference>
<dbReference type="EMBL" id="JAARRG010000001">
    <property type="protein sequence ID" value="MBC1485141.1"/>
    <property type="molecule type" value="Genomic_DNA"/>
</dbReference>
<protein>
    <submittedName>
        <fullName evidence="1">Ethanolamine utilization protein</fullName>
    </submittedName>
</protein>
<dbReference type="InterPro" id="IPR013372">
    <property type="entry name" value="Eut_put"/>
</dbReference>
<dbReference type="Proteomes" id="UP000523362">
    <property type="component" value="Unassembled WGS sequence"/>
</dbReference>
<dbReference type="RefSeq" id="WP_075702276.1">
    <property type="nucleotide sequence ID" value="NZ_CP124262.1"/>
</dbReference>